<keyword evidence="5 12" id="KW-0808">Transferase</keyword>
<dbReference type="Pfam" id="PF22528">
    <property type="entry name" value="PRMT_C"/>
    <property type="match status" value="1"/>
</dbReference>
<keyword evidence="3" id="KW-0963">Cytoplasm</keyword>
<sequence length="544" mass="61578">MSCYSESEFDPQDERWDDWSGDENETFKCLFCSEIYQQVNELFGHCKDVHSFDFASIRTTLGLDFYQCIRLINYIRKEVEEKPGMESATELKFTGTEPFFQDDSFLKPVLEEDALLYAFEDMDLEDTPVSAGPSENQIATQTELEKTLVEKLKAAEEKLAAAEKMAQSVNAQFTQYRQLVKENFFDNIDDPNPNTPTKDLDKIVDKEVDYYFSSYAHSDIHEIMLKDQVRTEGYRDFMYENKNVFKDKVVLDVGCGTGILSMFAARAGAAKVIAVDNSAIIDKARKIIEANNLSDKITLVRGKIEEITLPVPTVDIIISEWMGYFLLYEAMLDSVLVARDRWLAPGGLMCPSVSRMFITAIDDEDFVNDRYDFWKNVYGFDMSIMQEPMLKEALVDVIDSKSVIATAACIKDIDHSTITSKSLDFNTPFTIRATRTGAIHGFLGYFDIYFAGDGGDGTGNSSNVGNPIIFTTGPHGIPTHWKQTVFLLENALNVTEGAEIKGVIRCQKNLYNPRELDIELSYGLVDLENPEAEVSLTTRKYYLK</sequence>
<feature type="domain" description="C2H2-type" evidence="14">
    <location>
        <begin position="29"/>
        <end position="50"/>
    </location>
</feature>
<dbReference type="CDD" id="cd02440">
    <property type="entry name" value="AdoMet_MTases"/>
    <property type="match status" value="1"/>
</dbReference>
<dbReference type="InterPro" id="IPR049482">
    <property type="entry name" value="ANM3-like_C2H2_Zf"/>
</dbReference>
<keyword evidence="8" id="KW-0863">Zinc-finger</keyword>
<keyword evidence="9" id="KW-0862">Zinc</keyword>
<dbReference type="InterPro" id="IPR036236">
    <property type="entry name" value="Znf_C2H2_sf"/>
</dbReference>
<dbReference type="SUPFAM" id="SSF53335">
    <property type="entry name" value="S-adenosyl-L-methionine-dependent methyltransferases"/>
    <property type="match status" value="1"/>
</dbReference>
<keyword evidence="16" id="KW-1185">Reference proteome</keyword>
<keyword evidence="7" id="KW-0479">Metal-binding</keyword>
<dbReference type="PROSITE" id="PS51678">
    <property type="entry name" value="SAM_MT_PRMT"/>
    <property type="match status" value="1"/>
</dbReference>
<evidence type="ECO:0000256" key="3">
    <source>
        <dbReference type="ARBA" id="ARBA00022490"/>
    </source>
</evidence>
<evidence type="ECO:0000313" key="15">
    <source>
        <dbReference type="EMBL" id="KAK9721401.1"/>
    </source>
</evidence>
<evidence type="ECO:0000256" key="9">
    <source>
        <dbReference type="ARBA" id="ARBA00022833"/>
    </source>
</evidence>
<evidence type="ECO:0000256" key="12">
    <source>
        <dbReference type="PROSITE-ProRule" id="PRU01015"/>
    </source>
</evidence>
<reference evidence="15 16" key="1">
    <citation type="submission" date="2023-04" db="EMBL/GenBank/DDBJ databases">
        <title>Genome of Basidiobolus ranarum AG-B5.</title>
        <authorList>
            <person name="Stajich J.E."/>
            <person name="Carter-House D."/>
            <person name="Gryganskyi A."/>
        </authorList>
    </citation>
    <scope>NUCLEOTIDE SEQUENCE [LARGE SCALE GENOMIC DNA]</scope>
    <source>
        <strain evidence="15 16">AG-B5</strain>
    </source>
</reference>
<dbReference type="Pfam" id="PF13649">
    <property type="entry name" value="Methyltransf_25"/>
    <property type="match status" value="1"/>
</dbReference>
<evidence type="ECO:0000256" key="5">
    <source>
        <dbReference type="ARBA" id="ARBA00022679"/>
    </source>
</evidence>
<dbReference type="Gene3D" id="2.70.160.11">
    <property type="entry name" value="Hnrnp arginine n-methyltransferase1"/>
    <property type="match status" value="1"/>
</dbReference>
<evidence type="ECO:0000256" key="11">
    <source>
        <dbReference type="ARBA" id="ARBA00049303"/>
    </source>
</evidence>
<organism evidence="15 16">
    <name type="scientific">Basidiobolus ranarum</name>
    <dbReference type="NCBI Taxonomy" id="34480"/>
    <lineage>
        <taxon>Eukaryota</taxon>
        <taxon>Fungi</taxon>
        <taxon>Fungi incertae sedis</taxon>
        <taxon>Zoopagomycota</taxon>
        <taxon>Entomophthoromycotina</taxon>
        <taxon>Basidiobolomycetes</taxon>
        <taxon>Basidiobolales</taxon>
        <taxon>Basidiobolaceae</taxon>
        <taxon>Basidiobolus</taxon>
    </lineage>
</organism>
<dbReference type="PANTHER" id="PTHR11006">
    <property type="entry name" value="PROTEIN ARGININE N-METHYLTRANSFERASE"/>
    <property type="match status" value="1"/>
</dbReference>
<dbReference type="Proteomes" id="UP001479436">
    <property type="component" value="Unassembled WGS sequence"/>
</dbReference>
<evidence type="ECO:0000256" key="10">
    <source>
        <dbReference type="ARBA" id="ARBA00047384"/>
    </source>
</evidence>
<dbReference type="InterPro" id="IPR013087">
    <property type="entry name" value="Znf_C2H2_type"/>
</dbReference>
<proteinExistence type="predicted"/>
<dbReference type="InterPro" id="IPR041698">
    <property type="entry name" value="Methyltransf_25"/>
</dbReference>
<comment type="caution">
    <text evidence="15">The sequence shown here is derived from an EMBL/GenBank/DDBJ whole genome shotgun (WGS) entry which is preliminary data.</text>
</comment>
<evidence type="ECO:0000256" key="7">
    <source>
        <dbReference type="ARBA" id="ARBA00022723"/>
    </source>
</evidence>
<comment type="subcellular location">
    <subcellularLocation>
        <location evidence="1">Cytoplasm</location>
        <location evidence="1">Cytosol</location>
    </subcellularLocation>
</comment>
<dbReference type="InterPro" id="IPR055135">
    <property type="entry name" value="PRMT_dom"/>
</dbReference>
<dbReference type="InterPro" id="IPR029063">
    <property type="entry name" value="SAM-dependent_MTases_sf"/>
</dbReference>
<evidence type="ECO:0000256" key="1">
    <source>
        <dbReference type="ARBA" id="ARBA00004514"/>
    </source>
</evidence>
<evidence type="ECO:0000256" key="6">
    <source>
        <dbReference type="ARBA" id="ARBA00022691"/>
    </source>
</evidence>
<name>A0ABR2W6A0_9FUNG</name>
<dbReference type="Pfam" id="PF21137">
    <property type="entry name" value="ANM3_C2H2_Zf"/>
    <property type="match status" value="1"/>
</dbReference>
<keyword evidence="4 12" id="KW-0489">Methyltransferase</keyword>
<protein>
    <recommendedName>
        <fullName evidence="2">type I protein arginine methyltransferase</fullName>
        <ecNumber evidence="2">2.1.1.319</ecNumber>
    </recommendedName>
</protein>
<gene>
    <name evidence="15" type="ORF">K7432_003431</name>
</gene>
<evidence type="ECO:0000313" key="16">
    <source>
        <dbReference type="Proteomes" id="UP001479436"/>
    </source>
</evidence>
<dbReference type="InterPro" id="IPR025799">
    <property type="entry name" value="Arg_MeTrfase"/>
</dbReference>
<accession>A0ABR2W6A0</accession>
<keyword evidence="6 12" id="KW-0949">S-adenosyl-L-methionine</keyword>
<dbReference type="PANTHER" id="PTHR11006:SF123">
    <property type="entry name" value="RIBOSOMAL PROTEIN ARGININE N-METHYLTRANSFERASE RMT3"/>
    <property type="match status" value="1"/>
</dbReference>
<dbReference type="EMBL" id="JASJQH010006980">
    <property type="protein sequence ID" value="KAK9721401.1"/>
    <property type="molecule type" value="Genomic_DNA"/>
</dbReference>
<dbReference type="PROSITE" id="PS00028">
    <property type="entry name" value="ZINC_FINGER_C2H2_1"/>
    <property type="match status" value="1"/>
</dbReference>
<keyword evidence="13" id="KW-0175">Coiled coil</keyword>
<feature type="coiled-coil region" evidence="13">
    <location>
        <begin position="145"/>
        <end position="172"/>
    </location>
</feature>
<evidence type="ECO:0000256" key="2">
    <source>
        <dbReference type="ARBA" id="ARBA00011925"/>
    </source>
</evidence>
<evidence type="ECO:0000256" key="8">
    <source>
        <dbReference type="ARBA" id="ARBA00022771"/>
    </source>
</evidence>
<dbReference type="SUPFAM" id="SSF57667">
    <property type="entry name" value="beta-beta-alpha zinc fingers"/>
    <property type="match status" value="1"/>
</dbReference>
<evidence type="ECO:0000259" key="14">
    <source>
        <dbReference type="PROSITE" id="PS00028"/>
    </source>
</evidence>
<comment type="catalytic activity">
    <reaction evidence="11">
        <text>L-arginyl-[protein] + S-adenosyl-L-methionine = N(omega)-methyl-L-arginyl-[protein] + S-adenosyl-L-homocysteine + H(+)</text>
        <dbReference type="Rhea" id="RHEA:48100"/>
        <dbReference type="Rhea" id="RHEA-COMP:10532"/>
        <dbReference type="Rhea" id="RHEA-COMP:11990"/>
        <dbReference type="ChEBI" id="CHEBI:15378"/>
        <dbReference type="ChEBI" id="CHEBI:29965"/>
        <dbReference type="ChEBI" id="CHEBI:57856"/>
        <dbReference type="ChEBI" id="CHEBI:59789"/>
        <dbReference type="ChEBI" id="CHEBI:65280"/>
    </reaction>
    <physiologicalReaction direction="left-to-right" evidence="11">
        <dbReference type="Rhea" id="RHEA:48101"/>
    </physiologicalReaction>
</comment>
<dbReference type="EC" id="2.1.1.319" evidence="2"/>
<dbReference type="Gene3D" id="3.40.50.150">
    <property type="entry name" value="Vaccinia Virus protein VP39"/>
    <property type="match status" value="1"/>
</dbReference>
<evidence type="ECO:0000256" key="4">
    <source>
        <dbReference type="ARBA" id="ARBA00022603"/>
    </source>
</evidence>
<evidence type="ECO:0000256" key="13">
    <source>
        <dbReference type="SAM" id="Coils"/>
    </source>
</evidence>
<comment type="catalytic activity">
    <reaction evidence="10">
        <text>L-arginyl-[protein] + 2 S-adenosyl-L-methionine = N(omega),N(omega)-dimethyl-L-arginyl-[protein] + 2 S-adenosyl-L-homocysteine + 2 H(+)</text>
        <dbReference type="Rhea" id="RHEA:48096"/>
        <dbReference type="Rhea" id="RHEA-COMP:10532"/>
        <dbReference type="Rhea" id="RHEA-COMP:11991"/>
        <dbReference type="ChEBI" id="CHEBI:15378"/>
        <dbReference type="ChEBI" id="CHEBI:29965"/>
        <dbReference type="ChEBI" id="CHEBI:57856"/>
        <dbReference type="ChEBI" id="CHEBI:59789"/>
        <dbReference type="ChEBI" id="CHEBI:61897"/>
        <dbReference type="EC" id="2.1.1.319"/>
    </reaction>
    <physiologicalReaction direction="left-to-right" evidence="10">
        <dbReference type="Rhea" id="RHEA:48097"/>
    </physiologicalReaction>
</comment>